<name>A0ABS8V4F1_DATST</name>
<keyword evidence="3" id="KW-1185">Reference proteome</keyword>
<sequence length="148" mass="17192">MSRLACKASSCAVSIKLMHEMWRGEEEKDAMVVKIMIQIKLLARCMRVFIQGTKMPTKACGHPRDENHGRNYEYIAESRSQEIEEYLQSKIESFLKMVLERVVSTDMGIRELKDDLLELTQMLKDHEMSIRHLEENDEPFGISNGIWG</sequence>
<feature type="coiled-coil region" evidence="1">
    <location>
        <begin position="109"/>
        <end position="136"/>
    </location>
</feature>
<organism evidence="2 3">
    <name type="scientific">Datura stramonium</name>
    <name type="common">Jimsonweed</name>
    <name type="synonym">Common thornapple</name>
    <dbReference type="NCBI Taxonomy" id="4076"/>
    <lineage>
        <taxon>Eukaryota</taxon>
        <taxon>Viridiplantae</taxon>
        <taxon>Streptophyta</taxon>
        <taxon>Embryophyta</taxon>
        <taxon>Tracheophyta</taxon>
        <taxon>Spermatophyta</taxon>
        <taxon>Magnoliopsida</taxon>
        <taxon>eudicotyledons</taxon>
        <taxon>Gunneridae</taxon>
        <taxon>Pentapetalae</taxon>
        <taxon>asterids</taxon>
        <taxon>lamiids</taxon>
        <taxon>Solanales</taxon>
        <taxon>Solanaceae</taxon>
        <taxon>Solanoideae</taxon>
        <taxon>Datureae</taxon>
        <taxon>Datura</taxon>
    </lineage>
</organism>
<accession>A0ABS8V4F1</accession>
<dbReference type="Proteomes" id="UP000823775">
    <property type="component" value="Unassembled WGS sequence"/>
</dbReference>
<protein>
    <submittedName>
        <fullName evidence="2">Uncharacterized protein</fullName>
    </submittedName>
</protein>
<dbReference type="EMBL" id="JACEIK010003264">
    <property type="protein sequence ID" value="MCD9641034.1"/>
    <property type="molecule type" value="Genomic_DNA"/>
</dbReference>
<evidence type="ECO:0000256" key="1">
    <source>
        <dbReference type="SAM" id="Coils"/>
    </source>
</evidence>
<keyword evidence="1" id="KW-0175">Coiled coil</keyword>
<reference evidence="2 3" key="1">
    <citation type="journal article" date="2021" name="BMC Genomics">
        <title>Datura genome reveals duplications of psychoactive alkaloid biosynthetic genes and high mutation rate following tissue culture.</title>
        <authorList>
            <person name="Rajewski A."/>
            <person name="Carter-House D."/>
            <person name="Stajich J."/>
            <person name="Litt A."/>
        </authorList>
    </citation>
    <scope>NUCLEOTIDE SEQUENCE [LARGE SCALE GENOMIC DNA]</scope>
    <source>
        <strain evidence="2">AR-01</strain>
    </source>
</reference>
<evidence type="ECO:0000313" key="3">
    <source>
        <dbReference type="Proteomes" id="UP000823775"/>
    </source>
</evidence>
<feature type="non-terminal residue" evidence="2">
    <location>
        <position position="148"/>
    </location>
</feature>
<proteinExistence type="predicted"/>
<gene>
    <name evidence="2" type="ORF">HAX54_026848</name>
</gene>
<comment type="caution">
    <text evidence="2">The sequence shown here is derived from an EMBL/GenBank/DDBJ whole genome shotgun (WGS) entry which is preliminary data.</text>
</comment>
<evidence type="ECO:0000313" key="2">
    <source>
        <dbReference type="EMBL" id="MCD9641034.1"/>
    </source>
</evidence>